<sequence length="108" mass="11874">MGAWYTAETEPSPCTYTRGFLAGRLRPADAAPLSVELGLVHCVLPHGSAVTPARAHVLTLAEGGQTHTAPTARRPDRRGMTDENRWFTVLAFLARPTAFFRTRLAERQ</sequence>
<comment type="caution">
    <text evidence="1">The sequence shown here is derived from an EMBL/GenBank/DDBJ whole genome shotgun (WGS) entry which is preliminary data.</text>
</comment>
<gene>
    <name evidence="1" type="ORF">GCM10022403_009900</name>
</gene>
<evidence type="ECO:0000313" key="2">
    <source>
        <dbReference type="Proteomes" id="UP001501009"/>
    </source>
</evidence>
<protein>
    <submittedName>
        <fullName evidence="1">Uncharacterized protein</fullName>
    </submittedName>
</protein>
<keyword evidence="2" id="KW-1185">Reference proteome</keyword>
<dbReference type="Proteomes" id="UP001501009">
    <property type="component" value="Unassembled WGS sequence"/>
</dbReference>
<evidence type="ECO:0000313" key="1">
    <source>
        <dbReference type="EMBL" id="GAA3777157.1"/>
    </source>
</evidence>
<reference evidence="2" key="1">
    <citation type="journal article" date="2019" name="Int. J. Syst. Evol. Microbiol.">
        <title>The Global Catalogue of Microorganisms (GCM) 10K type strain sequencing project: providing services to taxonomists for standard genome sequencing and annotation.</title>
        <authorList>
            <consortium name="The Broad Institute Genomics Platform"/>
            <consortium name="The Broad Institute Genome Sequencing Center for Infectious Disease"/>
            <person name="Wu L."/>
            <person name="Ma J."/>
        </authorList>
    </citation>
    <scope>NUCLEOTIDE SEQUENCE [LARGE SCALE GENOMIC DNA]</scope>
    <source>
        <strain evidence="2">JCM 17138</strain>
    </source>
</reference>
<accession>A0ABP7GYC4</accession>
<name>A0ABP7GYC4_9ACTN</name>
<dbReference type="EMBL" id="BAABDE010000005">
    <property type="protein sequence ID" value="GAA3777157.1"/>
    <property type="molecule type" value="Genomic_DNA"/>
</dbReference>
<organism evidence="1 2">
    <name type="scientific">Streptomyces coacervatus</name>
    <dbReference type="NCBI Taxonomy" id="647381"/>
    <lineage>
        <taxon>Bacteria</taxon>
        <taxon>Bacillati</taxon>
        <taxon>Actinomycetota</taxon>
        <taxon>Actinomycetes</taxon>
        <taxon>Kitasatosporales</taxon>
        <taxon>Streptomycetaceae</taxon>
        <taxon>Streptomyces</taxon>
    </lineage>
</organism>
<proteinExistence type="predicted"/>